<evidence type="ECO:0000256" key="14">
    <source>
        <dbReference type="SAM" id="Phobius"/>
    </source>
</evidence>
<keyword evidence="3 14" id="KW-0812">Transmembrane</keyword>
<dbReference type="PROSITE" id="PS00216">
    <property type="entry name" value="SUGAR_TRANSPORT_1"/>
    <property type="match status" value="1"/>
</dbReference>
<feature type="transmembrane region" description="Helical" evidence="14">
    <location>
        <begin position="63"/>
        <end position="81"/>
    </location>
</feature>
<evidence type="ECO:0000256" key="15">
    <source>
        <dbReference type="SAM" id="SignalP"/>
    </source>
</evidence>
<proteinExistence type="inferred from homology"/>
<comment type="catalytic activity">
    <reaction evidence="10">
        <text>D-glucosamine(out) = D-glucosamine(in)</text>
        <dbReference type="Rhea" id="RHEA:78423"/>
        <dbReference type="ChEBI" id="CHEBI:58723"/>
    </reaction>
    <physiologicalReaction direction="left-to-right" evidence="10">
        <dbReference type="Rhea" id="RHEA:78424"/>
    </physiologicalReaction>
</comment>
<evidence type="ECO:0000256" key="7">
    <source>
        <dbReference type="ARBA" id="ARBA00044648"/>
    </source>
</evidence>
<evidence type="ECO:0000313" key="17">
    <source>
        <dbReference type="EMBL" id="KAF4673641.1"/>
    </source>
</evidence>
<evidence type="ECO:0000256" key="1">
    <source>
        <dbReference type="ARBA" id="ARBA00004141"/>
    </source>
</evidence>
<dbReference type="InterPro" id="IPR036259">
    <property type="entry name" value="MFS_trans_sf"/>
</dbReference>
<sequence length="488" mass="53097">MKCMCALLSVAASLLGPLMFGLTMGFTGQTIDTMQNNVTTLDGTPIEIGPDDNLYVFVTPTEASLYGSLVNLGAMGGAILLGGPLIEKFGRKWVLLACSPCFLLIYVWQALAHTSWQLLFARVLVGFVVGVESVVVPTYIGEVSPTAIRGALGACNQLSITIGILLAYALGLAFRTDAGSTDPSVTESTFCNWRSVSWTYLIPSTLLGICVLFVPESPRWLAQHSKVEHATRVLLRLHGSKSAAQDPEIMEEMKAYKETAERGSEVTCRSWQGRVSRALHALGECKTQLAIVIMVQVLQQLSGNNAFIFYQTTIFQAADIDSKDAMALAVMAVMVGVTLIGCVVIDRLGRRVLLVTSAGGMCIAAVLLGTFFFLDDVDHNNVSWLAIFSAFLYIGSFSIGVGAIPWLIIAEIAPNEVRGLCASIAIAVNWFCSWIVTMFLDDYRAAMTYQGVFWSFAVVSLMTIIFVLLFIPETKNKSFEEIQSHFHS</sequence>
<keyword evidence="4 14" id="KW-1133">Transmembrane helix</keyword>
<comment type="catalytic activity">
    <reaction evidence="8">
        <text>D-xylose(out) = D-xylose(in)</text>
        <dbReference type="Rhea" id="RHEA:78427"/>
        <dbReference type="ChEBI" id="CHEBI:53455"/>
    </reaction>
    <physiologicalReaction direction="left-to-right" evidence="8">
        <dbReference type="Rhea" id="RHEA:78428"/>
    </physiologicalReaction>
</comment>
<comment type="catalytic activity">
    <reaction evidence="11">
        <text>D-fructose(out) = D-fructose(in)</text>
        <dbReference type="Rhea" id="RHEA:60372"/>
        <dbReference type="ChEBI" id="CHEBI:37721"/>
    </reaction>
    <physiologicalReaction direction="left-to-right" evidence="11">
        <dbReference type="Rhea" id="RHEA:60373"/>
    </physiologicalReaction>
</comment>
<name>A0A7J6MRN3_PEROL</name>
<dbReference type="EMBL" id="JABANN010000045">
    <property type="protein sequence ID" value="KAF4673641.1"/>
    <property type="molecule type" value="Genomic_DNA"/>
</dbReference>
<feature type="transmembrane region" description="Helical" evidence="14">
    <location>
        <begin position="452"/>
        <end position="471"/>
    </location>
</feature>
<evidence type="ECO:0000256" key="4">
    <source>
        <dbReference type="ARBA" id="ARBA00022989"/>
    </source>
</evidence>
<evidence type="ECO:0000256" key="10">
    <source>
        <dbReference type="ARBA" id="ARBA00044668"/>
    </source>
</evidence>
<comment type="caution">
    <text evidence="17">The sequence shown here is derived from an EMBL/GenBank/DDBJ whole genome shotgun (WGS) entry which is preliminary data.</text>
</comment>
<accession>A0A7J6MRN3</accession>
<keyword evidence="13" id="KW-0813">Transport</keyword>
<evidence type="ECO:0000256" key="2">
    <source>
        <dbReference type="ARBA" id="ARBA00011738"/>
    </source>
</evidence>
<dbReference type="Gene3D" id="1.20.1250.20">
    <property type="entry name" value="MFS general substrate transporter like domains"/>
    <property type="match status" value="1"/>
</dbReference>
<comment type="catalytic activity">
    <reaction evidence="6">
        <text>D-galactose(in) = D-galactose(out)</text>
        <dbReference type="Rhea" id="RHEA:34915"/>
        <dbReference type="ChEBI" id="CHEBI:4139"/>
    </reaction>
    <physiologicalReaction direction="right-to-left" evidence="6">
        <dbReference type="Rhea" id="RHEA:34917"/>
    </physiologicalReaction>
</comment>
<dbReference type="InterPro" id="IPR005828">
    <property type="entry name" value="MFS_sugar_transport-like"/>
</dbReference>
<feature type="chain" id="PRO_5029770293" description="Hexose transporter 1" evidence="15">
    <location>
        <begin position="26"/>
        <end position="488"/>
    </location>
</feature>
<dbReference type="InterPro" id="IPR005829">
    <property type="entry name" value="Sugar_transporter_CS"/>
</dbReference>
<evidence type="ECO:0000259" key="16">
    <source>
        <dbReference type="PROSITE" id="PS50850"/>
    </source>
</evidence>
<feature type="signal peptide" evidence="15">
    <location>
        <begin position="1"/>
        <end position="25"/>
    </location>
</feature>
<dbReference type="GO" id="GO:0016020">
    <property type="term" value="C:membrane"/>
    <property type="evidence" value="ECO:0007669"/>
    <property type="project" value="UniProtKB-SubCell"/>
</dbReference>
<feature type="transmembrane region" description="Helical" evidence="14">
    <location>
        <begin position="152"/>
        <end position="175"/>
    </location>
</feature>
<feature type="transmembrane region" description="Helical" evidence="14">
    <location>
        <begin position="352"/>
        <end position="374"/>
    </location>
</feature>
<dbReference type="InterPro" id="IPR020846">
    <property type="entry name" value="MFS_dom"/>
</dbReference>
<feature type="transmembrane region" description="Helical" evidence="14">
    <location>
        <begin position="289"/>
        <end position="310"/>
    </location>
</feature>
<feature type="transmembrane region" description="Helical" evidence="14">
    <location>
        <begin position="325"/>
        <end position="345"/>
    </location>
</feature>
<feature type="transmembrane region" description="Helical" evidence="14">
    <location>
        <begin position="420"/>
        <end position="440"/>
    </location>
</feature>
<reference evidence="17 18" key="1">
    <citation type="submission" date="2020-04" db="EMBL/GenBank/DDBJ databases">
        <title>Perkinsus olseni comparative genomics.</title>
        <authorList>
            <person name="Bogema D.R."/>
        </authorList>
    </citation>
    <scope>NUCLEOTIDE SEQUENCE [LARGE SCALE GENOMIC DNA]</scope>
    <source>
        <strain evidence="17">ATCC PRA-31</strain>
    </source>
</reference>
<feature type="transmembrane region" description="Helical" evidence="14">
    <location>
        <begin position="93"/>
        <end position="112"/>
    </location>
</feature>
<evidence type="ECO:0000256" key="8">
    <source>
        <dbReference type="ARBA" id="ARBA00044656"/>
    </source>
</evidence>
<comment type="similarity">
    <text evidence="13">Belongs to the major facilitator superfamily. Sugar transporter (TC 2.A.1.1) family.</text>
</comment>
<dbReference type="NCBIfam" id="TIGR00879">
    <property type="entry name" value="SP"/>
    <property type="match status" value="1"/>
</dbReference>
<gene>
    <name evidence="17" type="ORF">FOL46_006753</name>
</gene>
<keyword evidence="5 14" id="KW-0472">Membrane</keyword>
<feature type="transmembrane region" description="Helical" evidence="14">
    <location>
        <begin position="195"/>
        <end position="214"/>
    </location>
</feature>
<feature type="domain" description="Major facilitator superfamily (MFS) profile" evidence="16">
    <location>
        <begin position="9"/>
        <end position="475"/>
    </location>
</feature>
<evidence type="ECO:0000313" key="18">
    <source>
        <dbReference type="Proteomes" id="UP000572268"/>
    </source>
</evidence>
<feature type="transmembrane region" description="Helical" evidence="14">
    <location>
        <begin position="118"/>
        <end position="140"/>
    </location>
</feature>
<dbReference type="SUPFAM" id="SSF103473">
    <property type="entry name" value="MFS general substrate transporter"/>
    <property type="match status" value="1"/>
</dbReference>
<comment type="subcellular location">
    <subcellularLocation>
        <location evidence="1">Membrane</location>
        <topology evidence="1">Multi-pass membrane protein</topology>
    </subcellularLocation>
</comment>
<comment type="subunit">
    <text evidence="2">Homodimer.</text>
</comment>
<dbReference type="AlphaFoldDB" id="A0A7J6MRN3"/>
<dbReference type="PANTHER" id="PTHR48021">
    <property type="match status" value="1"/>
</dbReference>
<dbReference type="PRINTS" id="PR00171">
    <property type="entry name" value="SUGRTRNSPORT"/>
</dbReference>
<dbReference type="InterPro" id="IPR003663">
    <property type="entry name" value="Sugar/inositol_transpt"/>
</dbReference>
<dbReference type="GO" id="GO:0022857">
    <property type="term" value="F:transmembrane transporter activity"/>
    <property type="evidence" value="ECO:0007669"/>
    <property type="project" value="InterPro"/>
</dbReference>
<dbReference type="InterPro" id="IPR050549">
    <property type="entry name" value="MFS_Trehalose_Transporter"/>
</dbReference>
<comment type="catalytic activity">
    <reaction evidence="9">
        <text>D-mannose(out) = D-mannose(in)</text>
        <dbReference type="Rhea" id="RHEA:78391"/>
        <dbReference type="ChEBI" id="CHEBI:4208"/>
    </reaction>
    <physiologicalReaction direction="left-to-right" evidence="9">
        <dbReference type="Rhea" id="RHEA:78392"/>
    </physiologicalReaction>
</comment>
<evidence type="ECO:0000256" key="13">
    <source>
        <dbReference type="RuleBase" id="RU003346"/>
    </source>
</evidence>
<evidence type="ECO:0000256" key="12">
    <source>
        <dbReference type="ARBA" id="ARBA00044780"/>
    </source>
</evidence>
<organism evidence="17 18">
    <name type="scientific">Perkinsus olseni</name>
    <name type="common">Perkinsus atlanticus</name>
    <dbReference type="NCBI Taxonomy" id="32597"/>
    <lineage>
        <taxon>Eukaryota</taxon>
        <taxon>Sar</taxon>
        <taxon>Alveolata</taxon>
        <taxon>Perkinsozoa</taxon>
        <taxon>Perkinsea</taxon>
        <taxon>Perkinsida</taxon>
        <taxon>Perkinsidae</taxon>
        <taxon>Perkinsus</taxon>
    </lineage>
</organism>
<dbReference type="Pfam" id="PF00083">
    <property type="entry name" value="Sugar_tr"/>
    <property type="match status" value="1"/>
</dbReference>
<keyword evidence="15" id="KW-0732">Signal</keyword>
<evidence type="ECO:0000256" key="3">
    <source>
        <dbReference type="ARBA" id="ARBA00022692"/>
    </source>
</evidence>
<evidence type="ECO:0000256" key="5">
    <source>
        <dbReference type="ARBA" id="ARBA00023136"/>
    </source>
</evidence>
<comment type="catalytic activity">
    <reaction evidence="7">
        <text>D-glucose(out) = D-glucose(in)</text>
        <dbReference type="Rhea" id="RHEA:60376"/>
        <dbReference type="ChEBI" id="CHEBI:4167"/>
    </reaction>
    <physiologicalReaction direction="left-to-right" evidence="7">
        <dbReference type="Rhea" id="RHEA:60377"/>
    </physiologicalReaction>
</comment>
<dbReference type="Proteomes" id="UP000572268">
    <property type="component" value="Unassembled WGS sequence"/>
</dbReference>
<protein>
    <recommendedName>
        <fullName evidence="12">Hexose transporter 1</fullName>
    </recommendedName>
</protein>
<evidence type="ECO:0000256" key="6">
    <source>
        <dbReference type="ARBA" id="ARBA00044637"/>
    </source>
</evidence>
<feature type="transmembrane region" description="Helical" evidence="14">
    <location>
        <begin position="386"/>
        <end position="408"/>
    </location>
</feature>
<dbReference type="PROSITE" id="PS50850">
    <property type="entry name" value="MFS"/>
    <property type="match status" value="1"/>
</dbReference>
<evidence type="ECO:0000256" key="9">
    <source>
        <dbReference type="ARBA" id="ARBA00044662"/>
    </source>
</evidence>
<dbReference type="PANTHER" id="PTHR48021:SF1">
    <property type="entry name" value="GH07001P-RELATED"/>
    <property type="match status" value="1"/>
</dbReference>
<evidence type="ECO:0000256" key="11">
    <source>
        <dbReference type="ARBA" id="ARBA00044710"/>
    </source>
</evidence>